<dbReference type="Gene3D" id="3.90.1310.10">
    <property type="entry name" value="Penicillin-binding protein 2a (Domain 2)"/>
    <property type="match status" value="1"/>
</dbReference>
<dbReference type="InterPro" id="IPR050515">
    <property type="entry name" value="Beta-lactam/transpept"/>
</dbReference>
<dbReference type="InterPro" id="IPR005543">
    <property type="entry name" value="PASTA_dom"/>
</dbReference>
<dbReference type="InterPro" id="IPR001460">
    <property type="entry name" value="PCN-bd_Tpept"/>
</dbReference>
<dbReference type="GO" id="GO:0071555">
    <property type="term" value="P:cell wall organization"/>
    <property type="evidence" value="ECO:0007669"/>
    <property type="project" value="TreeGrafter"/>
</dbReference>
<dbReference type="Gene3D" id="3.40.710.10">
    <property type="entry name" value="DD-peptidase/beta-lactamase superfamily"/>
    <property type="match status" value="1"/>
</dbReference>
<dbReference type="Gene3D" id="3.30.450.330">
    <property type="match status" value="1"/>
</dbReference>
<dbReference type="PANTHER" id="PTHR30627:SF1">
    <property type="entry name" value="PEPTIDOGLYCAN D,D-TRANSPEPTIDASE FTSI"/>
    <property type="match status" value="1"/>
</dbReference>
<dbReference type="Pfam" id="PF00905">
    <property type="entry name" value="Transpeptidase"/>
    <property type="match status" value="1"/>
</dbReference>
<dbReference type="OrthoDB" id="9770103at2"/>
<dbReference type="CDD" id="cd06575">
    <property type="entry name" value="PASTA_Pbp2x-like_2"/>
    <property type="match status" value="1"/>
</dbReference>
<dbReference type="AlphaFoldDB" id="A0A1M6F690"/>
<dbReference type="Pfam" id="PF03717">
    <property type="entry name" value="PBP_dimer"/>
    <property type="match status" value="1"/>
</dbReference>
<dbReference type="PANTHER" id="PTHR30627">
    <property type="entry name" value="PEPTIDOGLYCAN D,D-TRANSPEPTIDASE"/>
    <property type="match status" value="1"/>
</dbReference>
<evidence type="ECO:0000256" key="3">
    <source>
        <dbReference type="ARBA" id="ARBA00023136"/>
    </source>
</evidence>
<dbReference type="PROSITE" id="PS51178">
    <property type="entry name" value="PASTA"/>
    <property type="match status" value="1"/>
</dbReference>
<organism evidence="5 6">
    <name type="scientific">Propionispora hippei DSM 15287</name>
    <dbReference type="NCBI Taxonomy" id="1123003"/>
    <lineage>
        <taxon>Bacteria</taxon>
        <taxon>Bacillati</taxon>
        <taxon>Bacillota</taxon>
        <taxon>Negativicutes</taxon>
        <taxon>Selenomonadales</taxon>
        <taxon>Sporomusaceae</taxon>
        <taxon>Propionispora</taxon>
    </lineage>
</organism>
<gene>
    <name evidence="5" type="ORF">SAMN02745170_01381</name>
</gene>
<dbReference type="InterPro" id="IPR012338">
    <property type="entry name" value="Beta-lactam/transpept-like"/>
</dbReference>
<dbReference type="EMBL" id="FQZD01000009">
    <property type="protein sequence ID" value="SHI93238.1"/>
    <property type="molecule type" value="Genomic_DNA"/>
</dbReference>
<dbReference type="SUPFAM" id="SSF54184">
    <property type="entry name" value="Penicillin-binding protein 2x (pbp-2x), c-terminal domain"/>
    <property type="match status" value="1"/>
</dbReference>
<proteinExistence type="inferred from homology"/>
<sequence>MSIRQPIQTAAPRVQRRMAILFTLLLLAVTGLIGRIAWIQFVDGKNLALKVQHQLIDNKVLQSPRGTIYDRNGRELALSCLTKSLYADPGMLKPDKESVAAVLAPVLGMNVGVLQEALGREGHFVWLKRMLDADVSQKVAELIEKNNIKGLGFIEESKRYYPNDTLAAHVLGFVGTDDVGLEGMELALDKVIKGKLSEATIETDSHGTPIFKSIFNFLPRKEGKSVKLTLDSTIQFIVEQSLDKVMSATKASAATAIVMNPRTGEVLAMASRPGYNPNYFGQYSEKEWKNRAISIIYEPGSTFKSVVAAAALQEGLVSPEERFVDTGFVEVSGRRIRNWSGESYGNISFTDIIKQSINTGFVQVGMRVGAVKLNDYVRNFGFGKTTGIELEGEESGILFDPHEMRDSDLATMSIGQSIAVTPLQLITAVSAIANDGVLLKPHIVKEMLNADGSVFSATPTDVVRQVIRSDTAHTLAGLMEKVVSEGGGKNAFVPGYRFAGKTGTAEKLNEKSGGYEAGHYIASFVGFGPVEDPQISVLIVIDDPDGMYYGGEIAAPVFSEIASQIMRYLNIPPSTNALPTTNTAALPAQTPPPAAPAVAASATGTVAMPDLSGKTVREAAEILDRLGLAMLPVGSGVAVSQSIVPQTPVNSGSEITVTFEAR</sequence>
<dbReference type="GO" id="GO:0008658">
    <property type="term" value="F:penicillin binding"/>
    <property type="evidence" value="ECO:0007669"/>
    <property type="project" value="InterPro"/>
</dbReference>
<evidence type="ECO:0000313" key="5">
    <source>
        <dbReference type="EMBL" id="SHI93238.1"/>
    </source>
</evidence>
<dbReference type="Proteomes" id="UP000322917">
    <property type="component" value="Unassembled WGS sequence"/>
</dbReference>
<evidence type="ECO:0000313" key="6">
    <source>
        <dbReference type="Proteomes" id="UP000322917"/>
    </source>
</evidence>
<evidence type="ECO:0000259" key="4">
    <source>
        <dbReference type="PROSITE" id="PS51178"/>
    </source>
</evidence>
<name>A0A1M6F690_9FIRM</name>
<dbReference type="SUPFAM" id="SSF56519">
    <property type="entry name" value="Penicillin binding protein dimerisation domain"/>
    <property type="match status" value="1"/>
</dbReference>
<dbReference type="Gene3D" id="3.30.10.20">
    <property type="match status" value="1"/>
</dbReference>
<feature type="domain" description="PASTA" evidence="4">
    <location>
        <begin position="602"/>
        <end position="661"/>
    </location>
</feature>
<evidence type="ECO:0000256" key="2">
    <source>
        <dbReference type="ARBA" id="ARBA00007171"/>
    </source>
</evidence>
<accession>A0A1M6F690</accession>
<dbReference type="InterPro" id="IPR005311">
    <property type="entry name" value="PBP_dimer"/>
</dbReference>
<dbReference type="Gene3D" id="1.10.150.770">
    <property type="match status" value="1"/>
</dbReference>
<dbReference type="InterPro" id="IPR036138">
    <property type="entry name" value="PBP_dimer_sf"/>
</dbReference>
<protein>
    <submittedName>
        <fullName evidence="5">Stage V sporulation protein D (Sporulation-specific penicillin-binding protein)</fullName>
    </submittedName>
</protein>
<comment type="similarity">
    <text evidence="2">Belongs to the transpeptidase family.</text>
</comment>
<reference evidence="5 6" key="1">
    <citation type="submission" date="2016-11" db="EMBL/GenBank/DDBJ databases">
        <authorList>
            <person name="Varghese N."/>
            <person name="Submissions S."/>
        </authorList>
    </citation>
    <scope>NUCLEOTIDE SEQUENCE [LARGE SCALE GENOMIC DNA]</scope>
    <source>
        <strain evidence="5 6">DSM 15287</strain>
    </source>
</reference>
<dbReference type="SMART" id="SM00740">
    <property type="entry name" value="PASTA"/>
    <property type="match status" value="1"/>
</dbReference>
<dbReference type="Pfam" id="PF03793">
    <property type="entry name" value="PASTA"/>
    <property type="match status" value="1"/>
</dbReference>
<keyword evidence="3" id="KW-0472">Membrane</keyword>
<dbReference type="SUPFAM" id="SSF56601">
    <property type="entry name" value="beta-lactamase/transpeptidase-like"/>
    <property type="match status" value="1"/>
</dbReference>
<evidence type="ECO:0000256" key="1">
    <source>
        <dbReference type="ARBA" id="ARBA00004370"/>
    </source>
</evidence>
<comment type="subcellular location">
    <subcellularLocation>
        <location evidence="1">Membrane</location>
    </subcellularLocation>
</comment>
<keyword evidence="6" id="KW-1185">Reference proteome</keyword>
<dbReference type="GO" id="GO:0005886">
    <property type="term" value="C:plasma membrane"/>
    <property type="evidence" value="ECO:0007669"/>
    <property type="project" value="TreeGrafter"/>
</dbReference>